<organism evidence="2">
    <name type="scientific">Mustela putorius furo</name>
    <name type="common">European domestic ferret</name>
    <name type="synonym">Mustela furo</name>
    <dbReference type="NCBI Taxonomy" id="9669"/>
    <lineage>
        <taxon>Eukaryota</taxon>
        <taxon>Metazoa</taxon>
        <taxon>Chordata</taxon>
        <taxon>Craniata</taxon>
        <taxon>Vertebrata</taxon>
        <taxon>Euteleostomi</taxon>
        <taxon>Mammalia</taxon>
        <taxon>Eutheria</taxon>
        <taxon>Laurasiatheria</taxon>
        <taxon>Carnivora</taxon>
        <taxon>Caniformia</taxon>
        <taxon>Musteloidea</taxon>
        <taxon>Mustelidae</taxon>
        <taxon>Mustelinae</taxon>
        <taxon>Mustela</taxon>
    </lineage>
</organism>
<feature type="non-terminal residue" evidence="2">
    <location>
        <position position="1"/>
    </location>
</feature>
<feature type="region of interest" description="Disordered" evidence="1">
    <location>
        <begin position="1"/>
        <end position="132"/>
    </location>
</feature>
<proteinExistence type="evidence at transcript level"/>
<accession>G9KSP0</accession>
<evidence type="ECO:0000256" key="1">
    <source>
        <dbReference type="SAM" id="MobiDB-lite"/>
    </source>
</evidence>
<feature type="compositionally biased region" description="Pro residues" evidence="1">
    <location>
        <begin position="1"/>
        <end position="14"/>
    </location>
</feature>
<reference evidence="2" key="1">
    <citation type="journal article" date="2013" name="J. Virol.">
        <title>Sequencing, annotation, and characterization of the influenza ferret infectome.</title>
        <authorList>
            <person name="Leon A.J."/>
            <person name="Banner D."/>
            <person name="Xu L."/>
            <person name="Ran L."/>
            <person name="Peng Z."/>
            <person name="Yi K."/>
            <person name="Chen C."/>
            <person name="Xu F."/>
            <person name="Huang J."/>
            <person name="Zhao Z."/>
            <person name="Lin Z."/>
            <person name="Huang S.H."/>
            <person name="Fang Y."/>
            <person name="Kelvin A.A."/>
            <person name="Ross T.M."/>
            <person name="Farooqui A."/>
            <person name="Kelvin D.J."/>
        </authorList>
    </citation>
    <scope>NUCLEOTIDE SEQUENCE</scope>
    <source>
        <tissue evidence="2">Lungs</tissue>
    </source>
</reference>
<dbReference type="EMBL" id="JP019321">
    <property type="protein sequence ID" value="AES07919.1"/>
    <property type="molecule type" value="mRNA"/>
</dbReference>
<feature type="compositionally biased region" description="Polar residues" evidence="1">
    <location>
        <begin position="67"/>
        <end position="76"/>
    </location>
</feature>
<name>G9KSP0_MUSPF</name>
<feature type="non-terminal residue" evidence="2">
    <location>
        <position position="145"/>
    </location>
</feature>
<sequence>PLPLPPLPPPPPPTCTRRPGPRHPAPTTTAPDNAGVRRLLPCPGSPHSPEGRRGPGPPSPKGRPRTCSFSPGSQCGSPLPQPRSHRGPPLSSPKAVEGSGSPVLGTTAGLSPARRATGSAPASAKAPGQRRKEVIFIVLRETASP</sequence>
<dbReference type="AlphaFoldDB" id="G9KSP0"/>
<protein>
    <submittedName>
        <fullName evidence="2">T-box 1, transcript variant C</fullName>
    </submittedName>
</protein>
<evidence type="ECO:0000313" key="2">
    <source>
        <dbReference type="EMBL" id="AES07919.1"/>
    </source>
</evidence>